<accession>A0AAV6TV14</accession>
<feature type="compositionally biased region" description="Basic and acidic residues" evidence="1">
    <location>
        <begin position="1"/>
        <end position="14"/>
    </location>
</feature>
<comment type="caution">
    <text evidence="2">The sequence shown here is derived from an EMBL/GenBank/DDBJ whole genome shotgun (WGS) entry which is preliminary data.</text>
</comment>
<dbReference type="InterPro" id="IPR019412">
    <property type="entry name" value="IML2/TPR_39"/>
</dbReference>
<dbReference type="SMART" id="SM00028">
    <property type="entry name" value="TPR"/>
    <property type="match status" value="3"/>
</dbReference>
<sequence length="618" mass="71877">MDNIKEDLNDEKIFNDSWESDPAENEVPEEKPSVQESIQETLQTLDLFMNNKFQEALDLMQPWSHCSSYHALGKSTVCFIQTILSFDPDDISRTMEVLKESVAVCNRLRKKGTLLYITRLLRGVDYNMYTSEEVHAELCYAECLLLTALLTFVADNSFVNFIKGGLRIRACYRAYKEAALILENRKWEDEEDRRHYESGVRMGLGIFYLVVSHLPTRIIRVLEMIGFCGDKEMGLQNMYDSVALDGSLRSPLTALFLLCYNTIITYLFGLADGDLVSSEYIVKNMLKRYPRGALYLFLHGRLLEVKGEFDQAINLLLDSLTVQDTWRQMRNLGSWEIMWCYSFKFEWKNAQTYLDFLRTESRWSPAIYTYAYALTLYMQYVEDGRRNELRLMEIHDLMKKVPGLKQKLAGKSFPLEKFVVAKAKKFVAQDDRLLFPFFEMMYVFNVFPMFKNHPETLHRMLSAIEKDAPTLDEGKEITYEEAEDYCLSLILKAVCYKTLGETDKAKTYFQELLKYENYLSGDIYLATYSMAEMGYMCMDRGQYEEALQWLDKSCHAHTDYHLESFLHYRIHAAIRHIQTLSSMLESPRDDNDKGLYTNCSMGTISIYDSPPVPPSVST</sequence>
<dbReference type="Pfam" id="PF10300">
    <property type="entry name" value="Iml2-TPR_39"/>
    <property type="match status" value="1"/>
</dbReference>
<reference evidence="2 3" key="1">
    <citation type="journal article" date="2022" name="Nat. Ecol. Evol.">
        <title>A masculinizing supergene underlies an exaggerated male reproductive morph in a spider.</title>
        <authorList>
            <person name="Hendrickx F."/>
            <person name="De Corte Z."/>
            <person name="Sonet G."/>
            <person name="Van Belleghem S.M."/>
            <person name="Kostlbacher S."/>
            <person name="Vangestel C."/>
        </authorList>
    </citation>
    <scope>NUCLEOTIDE SEQUENCE [LARGE SCALE GENOMIC DNA]</scope>
    <source>
        <strain evidence="2">W744_W776</strain>
    </source>
</reference>
<keyword evidence="3" id="KW-1185">Reference proteome</keyword>
<dbReference type="PANTHER" id="PTHR31859:SF9">
    <property type="entry name" value="TETRATRICOPEPTIDE REPEAT PROTEIN 39B"/>
    <property type="match status" value="1"/>
</dbReference>
<dbReference type="InterPro" id="IPR019734">
    <property type="entry name" value="TPR_rpt"/>
</dbReference>
<feature type="compositionally biased region" description="Acidic residues" evidence="1">
    <location>
        <begin position="18"/>
        <end position="27"/>
    </location>
</feature>
<name>A0AAV6TV14_9ARAC</name>
<dbReference type="Proteomes" id="UP000827092">
    <property type="component" value="Unassembled WGS sequence"/>
</dbReference>
<evidence type="ECO:0000256" key="1">
    <source>
        <dbReference type="SAM" id="MobiDB-lite"/>
    </source>
</evidence>
<dbReference type="Gene3D" id="1.25.40.10">
    <property type="entry name" value="Tetratricopeptide repeat domain"/>
    <property type="match status" value="1"/>
</dbReference>
<proteinExistence type="predicted"/>
<organism evidence="2 3">
    <name type="scientific">Oedothorax gibbosus</name>
    <dbReference type="NCBI Taxonomy" id="931172"/>
    <lineage>
        <taxon>Eukaryota</taxon>
        <taxon>Metazoa</taxon>
        <taxon>Ecdysozoa</taxon>
        <taxon>Arthropoda</taxon>
        <taxon>Chelicerata</taxon>
        <taxon>Arachnida</taxon>
        <taxon>Araneae</taxon>
        <taxon>Araneomorphae</taxon>
        <taxon>Entelegynae</taxon>
        <taxon>Araneoidea</taxon>
        <taxon>Linyphiidae</taxon>
        <taxon>Erigoninae</taxon>
        <taxon>Oedothorax</taxon>
    </lineage>
</organism>
<feature type="region of interest" description="Disordered" evidence="1">
    <location>
        <begin position="1"/>
        <end position="34"/>
    </location>
</feature>
<dbReference type="InterPro" id="IPR011990">
    <property type="entry name" value="TPR-like_helical_dom_sf"/>
</dbReference>
<evidence type="ECO:0008006" key="4">
    <source>
        <dbReference type="Google" id="ProtNLM"/>
    </source>
</evidence>
<gene>
    <name evidence="2" type="ORF">JTE90_001010</name>
</gene>
<dbReference type="PANTHER" id="PTHR31859">
    <property type="entry name" value="TETRATRICOPEPTIDE REPEAT PROTEIN 39 FAMILY MEMBER"/>
    <property type="match status" value="1"/>
</dbReference>
<dbReference type="EMBL" id="JAFNEN010000941">
    <property type="protein sequence ID" value="KAG8175890.1"/>
    <property type="molecule type" value="Genomic_DNA"/>
</dbReference>
<dbReference type="SUPFAM" id="SSF48452">
    <property type="entry name" value="TPR-like"/>
    <property type="match status" value="1"/>
</dbReference>
<evidence type="ECO:0000313" key="3">
    <source>
        <dbReference type="Proteomes" id="UP000827092"/>
    </source>
</evidence>
<evidence type="ECO:0000313" key="2">
    <source>
        <dbReference type="EMBL" id="KAG8175890.1"/>
    </source>
</evidence>
<dbReference type="AlphaFoldDB" id="A0AAV6TV14"/>
<protein>
    <recommendedName>
        <fullName evidence="4">Tetratricopeptide repeat protein 39B</fullName>
    </recommendedName>
</protein>